<dbReference type="Proteomes" id="UP000663828">
    <property type="component" value="Unassembled WGS sequence"/>
</dbReference>
<comment type="caution">
    <text evidence="3">The sequence shown here is derived from an EMBL/GenBank/DDBJ whole genome shotgun (WGS) entry which is preliminary data.</text>
</comment>
<evidence type="ECO:0000256" key="1">
    <source>
        <dbReference type="SAM" id="Phobius"/>
    </source>
</evidence>
<protein>
    <recommendedName>
        <fullName evidence="5">Tyrosine-protein kinase ephrin type A/B receptor-like domain-containing protein</fullName>
    </recommendedName>
</protein>
<gene>
    <name evidence="3" type="ORF">XAT740_LOCUS6969</name>
</gene>
<evidence type="ECO:0008006" key="5">
    <source>
        <dbReference type="Google" id="ProtNLM"/>
    </source>
</evidence>
<keyword evidence="4" id="KW-1185">Reference proteome</keyword>
<accession>A0A813Y6T0</accession>
<feature type="signal peptide" evidence="2">
    <location>
        <begin position="1"/>
        <end position="18"/>
    </location>
</feature>
<feature type="transmembrane region" description="Helical" evidence="1">
    <location>
        <begin position="824"/>
        <end position="845"/>
    </location>
</feature>
<dbReference type="EMBL" id="CAJNOR010000325">
    <property type="protein sequence ID" value="CAF0880425.1"/>
    <property type="molecule type" value="Genomic_DNA"/>
</dbReference>
<keyword evidence="1" id="KW-0812">Transmembrane</keyword>
<dbReference type="AlphaFoldDB" id="A0A813Y6T0"/>
<keyword evidence="2" id="KW-0732">Signal</keyword>
<feature type="chain" id="PRO_5032932945" description="Tyrosine-protein kinase ephrin type A/B receptor-like domain-containing protein" evidence="2">
    <location>
        <begin position="19"/>
        <end position="892"/>
    </location>
</feature>
<name>A0A813Y6T0_ADIRI</name>
<keyword evidence="1" id="KW-1133">Transmembrane helix</keyword>
<proteinExistence type="predicted"/>
<evidence type="ECO:0000313" key="3">
    <source>
        <dbReference type="EMBL" id="CAF0880425.1"/>
    </source>
</evidence>
<evidence type="ECO:0000313" key="4">
    <source>
        <dbReference type="Proteomes" id="UP000663828"/>
    </source>
</evidence>
<evidence type="ECO:0000256" key="2">
    <source>
        <dbReference type="SAM" id="SignalP"/>
    </source>
</evidence>
<sequence length="892" mass="100125">MNASVLSIFVIYSLSISAFAPDRNRYDKYGIKIAINEIFFVQAQNQYDPPLFLVQYAPYEGSSLQCLITLPNGTNHYIYSVTMGKSQQQFFFAGELTNTKNGTFIGVAKYNASSSSCDTRFSFTVQYFYNYEHQEYYVIHVEPSGRYAYGFANKFIFIFDSFNISLNVWNGNETWPDHSFSPHAIDITNNFSVIAGFIRNAVDATAVYIPVIYLINFSSFTNYPYIVDQYRPNATVDTWQYLLTNSDADTYSAKYDMSVSINNNGGVLVGMQFINRVFLFSVARSNPIRLYFISRNTNGRSLGNGKSVAWLDNGFAAILVNTYSLNYQWASSEIYVYDIQTYGYNSNSTPLSIFPNQHQLLPLSFSSIFLQIISSPSSLALLDDQGNVLIMNPTPSGYFPAVRDSGSMPVFTSAQLCFPGTYKNRSGIQDCSICPSGTKNGGNSSTQCVACAANSFCPLGSVSDIPLSALETITQVITYPKSPENTQFQDVLIQNTFFINKCHTLYASPVFWWLIVFSLGCLALGVLMCSGKVSQAYSLDKQREPVKYWLKNIDLIHEGESMIGGLGTLAFLVAIIVITCFGILFLQQYPIETASTSSFACDASMRNAKFETNLQSLSIPVSNDEQQMFDLLDTQSFILNIQFINTLINCDAISIKGLYGSAWTTIRWLTCENTDAILTLSMQLPHQQISIQVSAEDVKTVGALRIGLYANGNETDQYHLKELNFYQSFFKFGQVLSQSLPITLDITKIINETLPISNEKTVYSGIFIPTFNVDLNGLFLSNDQYVRQMLPSTILTIAIVETPYYVKNTQLPIVKLSEVAFDSFLFVLGFLEISTLVLLILALPFKATRRVYFISFFKKSFQRLSTLLERRKLQTNKNIELSTVSSNEQIFT</sequence>
<dbReference type="Gene3D" id="2.10.50.10">
    <property type="entry name" value="Tumor Necrosis Factor Receptor, subunit A, domain 2"/>
    <property type="match status" value="1"/>
</dbReference>
<feature type="transmembrane region" description="Helical" evidence="1">
    <location>
        <begin position="510"/>
        <end position="529"/>
    </location>
</feature>
<feature type="transmembrane region" description="Helical" evidence="1">
    <location>
        <begin position="563"/>
        <end position="586"/>
    </location>
</feature>
<reference evidence="3" key="1">
    <citation type="submission" date="2021-02" db="EMBL/GenBank/DDBJ databases">
        <authorList>
            <person name="Nowell W R."/>
        </authorList>
    </citation>
    <scope>NUCLEOTIDE SEQUENCE</scope>
</reference>
<keyword evidence="1" id="KW-0472">Membrane</keyword>
<organism evidence="3 4">
    <name type="scientific">Adineta ricciae</name>
    <name type="common">Rotifer</name>
    <dbReference type="NCBI Taxonomy" id="249248"/>
    <lineage>
        <taxon>Eukaryota</taxon>
        <taxon>Metazoa</taxon>
        <taxon>Spiralia</taxon>
        <taxon>Gnathifera</taxon>
        <taxon>Rotifera</taxon>
        <taxon>Eurotatoria</taxon>
        <taxon>Bdelloidea</taxon>
        <taxon>Adinetida</taxon>
        <taxon>Adinetidae</taxon>
        <taxon>Adineta</taxon>
    </lineage>
</organism>